<evidence type="ECO:0000256" key="1">
    <source>
        <dbReference type="SAM" id="SignalP"/>
    </source>
</evidence>
<dbReference type="EMBL" id="JAEQND010000008">
    <property type="protein sequence ID" value="MBL0426577.1"/>
    <property type="molecule type" value="Genomic_DNA"/>
</dbReference>
<dbReference type="RefSeq" id="WP_201690776.1">
    <property type="nucleotide sequence ID" value="NZ_JAEQND010000008.1"/>
</dbReference>
<evidence type="ECO:0000313" key="2">
    <source>
        <dbReference type="EMBL" id="MBL0426577.1"/>
    </source>
</evidence>
<keyword evidence="1" id="KW-0732">Signal</keyword>
<organism evidence="2 3">
    <name type="scientific">Ramlibacter alkalitolerans</name>
    <dbReference type="NCBI Taxonomy" id="2039631"/>
    <lineage>
        <taxon>Bacteria</taxon>
        <taxon>Pseudomonadati</taxon>
        <taxon>Pseudomonadota</taxon>
        <taxon>Betaproteobacteria</taxon>
        <taxon>Burkholderiales</taxon>
        <taxon>Comamonadaceae</taxon>
        <taxon>Ramlibacter</taxon>
    </lineage>
</organism>
<gene>
    <name evidence="2" type="ORF">JI746_15790</name>
</gene>
<dbReference type="Proteomes" id="UP000622707">
    <property type="component" value="Unassembled WGS sequence"/>
</dbReference>
<protein>
    <recommendedName>
        <fullName evidence="4">Secreted protein</fullName>
    </recommendedName>
</protein>
<evidence type="ECO:0000313" key="3">
    <source>
        <dbReference type="Proteomes" id="UP000622707"/>
    </source>
</evidence>
<name>A0ABS1JQR0_9BURK</name>
<accession>A0ABS1JQR0</accession>
<keyword evidence="3" id="KW-1185">Reference proteome</keyword>
<feature type="chain" id="PRO_5047131883" description="Secreted protein" evidence="1">
    <location>
        <begin position="34"/>
        <end position="165"/>
    </location>
</feature>
<comment type="caution">
    <text evidence="2">The sequence shown here is derived from an EMBL/GenBank/DDBJ whole genome shotgun (WGS) entry which is preliminary data.</text>
</comment>
<proteinExistence type="predicted"/>
<evidence type="ECO:0008006" key="4">
    <source>
        <dbReference type="Google" id="ProtNLM"/>
    </source>
</evidence>
<reference evidence="2 3" key="1">
    <citation type="journal article" date="2017" name="Int. J. Syst. Evol. Microbiol.">
        <title>Ramlibacter alkalitolerans sp. nov., alkali-tolerant bacterium isolated from soil of ginseng.</title>
        <authorList>
            <person name="Lee D.H."/>
            <person name="Cha C.J."/>
        </authorList>
    </citation>
    <scope>NUCLEOTIDE SEQUENCE [LARGE SCALE GENOMIC DNA]</scope>
    <source>
        <strain evidence="2 3">KACC 19305</strain>
    </source>
</reference>
<sequence>MKATDARSRKSLISFGVTALLALGAATTQIATAAGTTGIDNSGSFQSEVQACLSGHTQQSQADCLKEARNAQADKRRGVLDTQGDLQANAMTRCDVFQLGEDKAACQARTMGMGNIEGSVAAGGLLRESETVVLPQGQHTVTVQPQTSEPIVLVPSTSTLGNRGQ</sequence>
<feature type="signal peptide" evidence="1">
    <location>
        <begin position="1"/>
        <end position="33"/>
    </location>
</feature>